<feature type="region of interest" description="Disordered" evidence="1">
    <location>
        <begin position="1"/>
        <end position="36"/>
    </location>
</feature>
<reference evidence="3" key="1">
    <citation type="journal article" date="2014" name="Proc. Natl. Acad. Sci. U.S.A.">
        <title>Extensive sampling of basidiomycete genomes demonstrates inadequacy of the white-rot/brown-rot paradigm for wood decay fungi.</title>
        <authorList>
            <person name="Riley R."/>
            <person name="Salamov A.A."/>
            <person name="Brown D.W."/>
            <person name="Nagy L.G."/>
            <person name="Floudas D."/>
            <person name="Held B.W."/>
            <person name="Levasseur A."/>
            <person name="Lombard V."/>
            <person name="Morin E."/>
            <person name="Otillar R."/>
            <person name="Lindquist E.A."/>
            <person name="Sun H."/>
            <person name="LaButti K.M."/>
            <person name="Schmutz J."/>
            <person name="Jabbour D."/>
            <person name="Luo H."/>
            <person name="Baker S.E."/>
            <person name="Pisabarro A.G."/>
            <person name="Walton J.D."/>
            <person name="Blanchette R.A."/>
            <person name="Henrissat B."/>
            <person name="Martin F."/>
            <person name="Cullen D."/>
            <person name="Hibbett D.S."/>
            <person name="Grigoriev I.V."/>
        </authorList>
    </citation>
    <scope>NUCLEOTIDE SEQUENCE [LARGE SCALE GENOMIC DNA]</scope>
    <source>
        <strain evidence="3">CBS 339.88</strain>
    </source>
</reference>
<evidence type="ECO:0000256" key="1">
    <source>
        <dbReference type="SAM" id="MobiDB-lite"/>
    </source>
</evidence>
<evidence type="ECO:0000313" key="3">
    <source>
        <dbReference type="Proteomes" id="UP000027222"/>
    </source>
</evidence>
<dbReference type="AlphaFoldDB" id="A0A067SJR1"/>
<dbReference type="Proteomes" id="UP000027222">
    <property type="component" value="Unassembled WGS sequence"/>
</dbReference>
<dbReference type="EMBL" id="KL142418">
    <property type="protein sequence ID" value="KDR66963.1"/>
    <property type="molecule type" value="Genomic_DNA"/>
</dbReference>
<keyword evidence="3" id="KW-1185">Reference proteome</keyword>
<protein>
    <submittedName>
        <fullName evidence="2">Uncharacterized protein</fullName>
    </submittedName>
</protein>
<sequence>MQNNLAPPISSYPPHLATKRALPSPPPPAPASTSHPASFCTPFTEQKRLSFHCTSSSCLTHSQCLRLEMSHKPHRAPVPFAHPAPKRRTRHTSTKADSEA</sequence>
<feature type="region of interest" description="Disordered" evidence="1">
    <location>
        <begin position="75"/>
        <end position="100"/>
    </location>
</feature>
<accession>A0A067SJR1</accession>
<gene>
    <name evidence="2" type="ORF">GALMADRAFT_1131553</name>
</gene>
<organism evidence="2 3">
    <name type="scientific">Galerina marginata (strain CBS 339.88)</name>
    <dbReference type="NCBI Taxonomy" id="685588"/>
    <lineage>
        <taxon>Eukaryota</taxon>
        <taxon>Fungi</taxon>
        <taxon>Dikarya</taxon>
        <taxon>Basidiomycota</taxon>
        <taxon>Agaricomycotina</taxon>
        <taxon>Agaricomycetes</taxon>
        <taxon>Agaricomycetidae</taxon>
        <taxon>Agaricales</taxon>
        <taxon>Agaricineae</taxon>
        <taxon>Strophariaceae</taxon>
        <taxon>Galerina</taxon>
    </lineage>
</organism>
<dbReference type="HOGENOM" id="CLU_2306370_0_0_1"/>
<proteinExistence type="predicted"/>
<name>A0A067SJR1_GALM3</name>
<evidence type="ECO:0000313" key="2">
    <source>
        <dbReference type="EMBL" id="KDR66963.1"/>
    </source>
</evidence>
<feature type="compositionally biased region" description="Basic residues" evidence="1">
    <location>
        <begin position="84"/>
        <end position="93"/>
    </location>
</feature>